<dbReference type="OMA" id="VIYSMHH"/>
<dbReference type="KEGG" id="atr:18442832"/>
<dbReference type="InterPro" id="IPR015943">
    <property type="entry name" value="WD40/YVTN_repeat-like_dom_sf"/>
</dbReference>
<dbReference type="InterPro" id="IPR036322">
    <property type="entry name" value="WD40_repeat_dom_sf"/>
</dbReference>
<dbReference type="SUPFAM" id="SSF50978">
    <property type="entry name" value="WD40 repeat-like"/>
    <property type="match status" value="1"/>
</dbReference>
<evidence type="ECO:0000313" key="5">
    <source>
        <dbReference type="Proteomes" id="UP000017836"/>
    </source>
</evidence>
<dbReference type="Gene3D" id="2.130.10.10">
    <property type="entry name" value="YVTN repeat-like/Quinoprotein amine dehydrogenase"/>
    <property type="match status" value="2"/>
</dbReference>
<organism evidence="4 5">
    <name type="scientific">Amborella trichopoda</name>
    <dbReference type="NCBI Taxonomy" id="13333"/>
    <lineage>
        <taxon>Eukaryota</taxon>
        <taxon>Viridiplantae</taxon>
        <taxon>Streptophyta</taxon>
        <taxon>Embryophyta</taxon>
        <taxon>Tracheophyta</taxon>
        <taxon>Spermatophyta</taxon>
        <taxon>Magnoliopsida</taxon>
        <taxon>Amborellales</taxon>
        <taxon>Amborellaceae</taxon>
        <taxon>Amborella</taxon>
    </lineage>
</organism>
<dbReference type="Pfam" id="PF00400">
    <property type="entry name" value="WD40"/>
    <property type="match status" value="1"/>
</dbReference>
<dbReference type="eggNOG" id="ENOG502QWFJ">
    <property type="taxonomic scope" value="Eukaryota"/>
</dbReference>
<dbReference type="GO" id="GO:0042393">
    <property type="term" value="F:histone binding"/>
    <property type="evidence" value="ECO:0000318"/>
    <property type="project" value="GO_Central"/>
</dbReference>
<dbReference type="SUPFAM" id="SSF81383">
    <property type="entry name" value="F-box domain"/>
    <property type="match status" value="1"/>
</dbReference>
<keyword evidence="1" id="KW-0853">WD repeat</keyword>
<dbReference type="STRING" id="13333.U5CN52"/>
<evidence type="ECO:0000256" key="1">
    <source>
        <dbReference type="ARBA" id="ARBA00022574"/>
    </source>
</evidence>
<dbReference type="GO" id="GO:0048188">
    <property type="term" value="C:Set1C/COMPASS complex"/>
    <property type="evidence" value="ECO:0000318"/>
    <property type="project" value="GO_Central"/>
</dbReference>
<name>U5CN52_AMBTC</name>
<dbReference type="InterPro" id="IPR036047">
    <property type="entry name" value="F-box-like_dom_sf"/>
</dbReference>
<dbReference type="Gramene" id="ERN14571">
    <property type="protein sequence ID" value="ERN14571"/>
    <property type="gene ID" value="AMTR_s00038p00127830"/>
</dbReference>
<dbReference type="InterPro" id="IPR001810">
    <property type="entry name" value="F-box_dom"/>
</dbReference>
<dbReference type="SMART" id="SM00256">
    <property type="entry name" value="FBOX"/>
    <property type="match status" value="1"/>
</dbReference>
<dbReference type="Gene3D" id="1.20.1280.50">
    <property type="match status" value="1"/>
</dbReference>
<dbReference type="OrthoDB" id="538223at2759"/>
<dbReference type="PANTHER" id="PTHR44436:SF1">
    <property type="entry name" value="F-BOX_WD REPEAT-CONTAINING PROTEIN 2"/>
    <property type="match status" value="1"/>
</dbReference>
<sequence length="420" mass="46989">MEVGKSCLYSRRARSGGIHALSSDLLCRIFGSLDHFDLARSSVVCKFWYRTILNSNLWKHLCYKQKQCPVDLSEVHTPNKSWSICLQELAVEQHITYLSAGFAEVSQWRGHSSGVNVCRMKMGLLLTGVGDKVLRLWSSRNHKCLEEYQVPDVLPLIDFDFDENKIVGLVGTHVNIWKRQGKRSILSNKGCVTRTYCMRYMDPEAVIGCGDGTVRVFDMYGGRMSRIIRMHHAPVTCLALTDDQLIVSGSSLGSVSVSDIVSGQDVASLRRSTATGISCLSVNPCSHYVFAGTTSGYAQCWDLRKHQQVWRTRVSPNVLYAMDHLPGDTFCLVVGGIDGVLRVVSANSGITLSAFIPGIDTRRDSDDRLVKKFKAKRATEDDLLTIPRHERPTITCLSVGMHKVATVHNDKHIMMWRFNC</sequence>
<proteinExistence type="predicted"/>
<dbReference type="InterPro" id="IPR001680">
    <property type="entry name" value="WD40_rpt"/>
</dbReference>
<dbReference type="Pfam" id="PF12937">
    <property type="entry name" value="F-box-like"/>
    <property type="match status" value="1"/>
</dbReference>
<dbReference type="SMART" id="SM00320">
    <property type="entry name" value="WD40"/>
    <property type="match status" value="6"/>
</dbReference>
<dbReference type="HOGENOM" id="CLU_050142_0_0_1"/>
<dbReference type="AlphaFoldDB" id="U5CN52"/>
<dbReference type="PANTHER" id="PTHR44436">
    <property type="entry name" value="F-BOX/WD REPEAT-CONTAINING PROTEIN 2"/>
    <property type="match status" value="1"/>
</dbReference>
<protein>
    <recommendedName>
        <fullName evidence="3">F-box domain-containing protein</fullName>
    </recommendedName>
</protein>
<accession>U5CN52</accession>
<dbReference type="PROSITE" id="PS50181">
    <property type="entry name" value="FBOX"/>
    <property type="match status" value="1"/>
</dbReference>
<reference evidence="5" key="1">
    <citation type="journal article" date="2013" name="Science">
        <title>The Amborella genome and the evolution of flowering plants.</title>
        <authorList>
            <consortium name="Amborella Genome Project"/>
        </authorList>
    </citation>
    <scope>NUCLEOTIDE SEQUENCE [LARGE SCALE GENOMIC DNA]</scope>
</reference>
<keyword evidence="5" id="KW-1185">Reference proteome</keyword>
<evidence type="ECO:0000259" key="3">
    <source>
        <dbReference type="PROSITE" id="PS50181"/>
    </source>
</evidence>
<dbReference type="InterPro" id="IPR042627">
    <property type="entry name" value="FBXW2"/>
</dbReference>
<evidence type="ECO:0000256" key="2">
    <source>
        <dbReference type="ARBA" id="ARBA00022737"/>
    </source>
</evidence>
<dbReference type="EMBL" id="KI392532">
    <property type="protein sequence ID" value="ERN14571.1"/>
    <property type="molecule type" value="Genomic_DNA"/>
</dbReference>
<evidence type="ECO:0000313" key="4">
    <source>
        <dbReference type="EMBL" id="ERN14571.1"/>
    </source>
</evidence>
<feature type="domain" description="F-box" evidence="3">
    <location>
        <begin position="15"/>
        <end position="61"/>
    </location>
</feature>
<gene>
    <name evidence="4" type="ORF">AMTR_s00038p00127830</name>
</gene>
<keyword evidence="2" id="KW-0677">Repeat</keyword>
<dbReference type="Proteomes" id="UP000017836">
    <property type="component" value="Unassembled WGS sequence"/>
</dbReference>